<dbReference type="AlphaFoldDB" id="A0AAW1LYF9"/>
<reference evidence="4" key="1">
    <citation type="submission" date="2024-03" db="EMBL/GenBank/DDBJ databases">
        <title>WGS assembly of Saponaria officinalis var. Norfolk2.</title>
        <authorList>
            <person name="Jenkins J."/>
            <person name="Shu S."/>
            <person name="Grimwood J."/>
            <person name="Barry K."/>
            <person name="Goodstein D."/>
            <person name="Schmutz J."/>
            <person name="Leebens-Mack J."/>
            <person name="Osbourn A."/>
        </authorList>
    </citation>
    <scope>NUCLEOTIDE SEQUENCE [LARGE SCALE GENOMIC DNA]</scope>
    <source>
        <strain evidence="4">JIC</strain>
    </source>
</reference>
<comment type="function">
    <text evidence="1">Acts as a component of a SCF E3 ubiquitin ligase complexes.</text>
</comment>
<dbReference type="GO" id="GO:0019005">
    <property type="term" value="C:SCF ubiquitin ligase complex"/>
    <property type="evidence" value="ECO:0007669"/>
    <property type="project" value="UniProtKB-UniRule"/>
</dbReference>
<evidence type="ECO:0000313" key="5">
    <source>
        <dbReference type="Proteomes" id="UP001443914"/>
    </source>
</evidence>
<protein>
    <recommendedName>
        <fullName evidence="1">F-box protein</fullName>
    </recommendedName>
</protein>
<evidence type="ECO:0000256" key="2">
    <source>
        <dbReference type="SAM" id="MobiDB-lite"/>
    </source>
</evidence>
<keyword evidence="5" id="KW-1185">Reference proteome</keyword>
<evidence type="ECO:0000313" key="4">
    <source>
        <dbReference type="EMBL" id="KAK9740418.1"/>
    </source>
</evidence>
<dbReference type="GO" id="GO:0016567">
    <property type="term" value="P:protein ubiquitination"/>
    <property type="evidence" value="ECO:0007669"/>
    <property type="project" value="UniProtKB-UniRule"/>
</dbReference>
<proteinExistence type="predicted"/>
<comment type="pathway">
    <text evidence="1">Protein modification; protein ubiquitination.</text>
</comment>
<dbReference type="GO" id="GO:0005634">
    <property type="term" value="C:nucleus"/>
    <property type="evidence" value="ECO:0007669"/>
    <property type="project" value="UniProtKB-SubCell"/>
</dbReference>
<gene>
    <name evidence="4" type="ORF">RND81_03G033700</name>
</gene>
<sequence>MANCSSEAMSENGMTFSEFPEDVQLCILSFLAPSDISAFACTSKRYATLCHADSRIWYALCDRKWGQLTQITKWCDGKVTSFKLLFNTLSEYHRLIGFWRRSGGASSSTTTTGGGIVADALLVFFEWGASCVTGSRVKPSTDGSYRVVKSPFIWMSLSADGQALNYVRATATDTASNLNLSSSPSLSPITMNNSMDLVRVNVSFMGNRHVVLEEYGNGNGGSPICMNGGGFGRNGSYGSLNESVEVENLVVGVEVGSPPDRVTSEMYRYFANRTSPGAGGERAWRRQRRREKERQGRKKWEPEHLVKIVNCSPTPCRPLQGLWKGICDDMTLDFFHVAYDDIGGVACRRIGDSLRPFSGFAPVFWTSNATFVDSPLSHEEDYLYNTRMHLRPPSETEDDVSELSPSRLMYINSSYELVLPILAGTVANPRHVEGRIWQYVDGTFGFGFLRNNVIVDLKHIAQNGNILDTAEQCNG</sequence>
<dbReference type="Gene3D" id="1.20.1280.50">
    <property type="match status" value="1"/>
</dbReference>
<dbReference type="PANTHER" id="PTHR12874:SF28">
    <property type="entry name" value="F-BOX PROTEIN"/>
    <property type="match status" value="1"/>
</dbReference>
<dbReference type="PROSITE" id="PS50181">
    <property type="entry name" value="FBOX"/>
    <property type="match status" value="1"/>
</dbReference>
<evidence type="ECO:0000259" key="3">
    <source>
        <dbReference type="PROSITE" id="PS50181"/>
    </source>
</evidence>
<dbReference type="SUPFAM" id="SSF81383">
    <property type="entry name" value="F-box domain"/>
    <property type="match status" value="1"/>
</dbReference>
<comment type="caution">
    <text evidence="4">The sequence shown here is derived from an EMBL/GenBank/DDBJ whole genome shotgun (WGS) entry which is preliminary data.</text>
</comment>
<dbReference type="Proteomes" id="UP001443914">
    <property type="component" value="Unassembled WGS sequence"/>
</dbReference>
<dbReference type="GO" id="GO:0031146">
    <property type="term" value="P:SCF-dependent proteasomal ubiquitin-dependent protein catabolic process"/>
    <property type="evidence" value="ECO:0007669"/>
    <property type="project" value="UniProtKB-UniRule"/>
</dbReference>
<feature type="domain" description="F-box" evidence="3">
    <location>
        <begin position="13"/>
        <end position="60"/>
    </location>
</feature>
<dbReference type="GO" id="GO:0005737">
    <property type="term" value="C:cytoplasm"/>
    <property type="evidence" value="ECO:0007669"/>
    <property type="project" value="TreeGrafter"/>
</dbReference>
<name>A0AAW1LYF9_SAPOF</name>
<dbReference type="InterPro" id="IPR001810">
    <property type="entry name" value="F-box_dom"/>
</dbReference>
<comment type="subcellular location">
    <subcellularLocation>
        <location evidence="1">Nucleus</location>
    </subcellularLocation>
</comment>
<organism evidence="4 5">
    <name type="scientific">Saponaria officinalis</name>
    <name type="common">Common soapwort</name>
    <name type="synonym">Lychnis saponaria</name>
    <dbReference type="NCBI Taxonomy" id="3572"/>
    <lineage>
        <taxon>Eukaryota</taxon>
        <taxon>Viridiplantae</taxon>
        <taxon>Streptophyta</taxon>
        <taxon>Embryophyta</taxon>
        <taxon>Tracheophyta</taxon>
        <taxon>Spermatophyta</taxon>
        <taxon>Magnoliopsida</taxon>
        <taxon>eudicotyledons</taxon>
        <taxon>Gunneridae</taxon>
        <taxon>Pentapetalae</taxon>
        <taxon>Caryophyllales</taxon>
        <taxon>Caryophyllaceae</taxon>
        <taxon>Caryophylleae</taxon>
        <taxon>Saponaria</taxon>
    </lineage>
</organism>
<dbReference type="InterPro" id="IPR036047">
    <property type="entry name" value="F-box-like_dom_sf"/>
</dbReference>
<dbReference type="CDD" id="cd09917">
    <property type="entry name" value="F-box_SF"/>
    <property type="match status" value="1"/>
</dbReference>
<dbReference type="GO" id="GO:0009740">
    <property type="term" value="P:gibberellic acid mediated signaling pathway"/>
    <property type="evidence" value="ECO:0007669"/>
    <property type="project" value="TreeGrafter"/>
</dbReference>
<accession>A0AAW1LYF9</accession>
<keyword evidence="1" id="KW-0539">Nucleus</keyword>
<dbReference type="PANTHER" id="PTHR12874">
    <property type="entry name" value="F-BOX ONLY PROTEIN 48-RELATED"/>
    <property type="match status" value="1"/>
</dbReference>
<evidence type="ECO:0000256" key="1">
    <source>
        <dbReference type="RuleBase" id="RU369085"/>
    </source>
</evidence>
<dbReference type="EMBL" id="JBDFQZ010000003">
    <property type="protein sequence ID" value="KAK9740418.1"/>
    <property type="molecule type" value="Genomic_DNA"/>
</dbReference>
<keyword evidence="1" id="KW-0833">Ubl conjugation pathway</keyword>
<feature type="compositionally biased region" description="Basic and acidic residues" evidence="2">
    <location>
        <begin position="290"/>
        <end position="299"/>
    </location>
</feature>
<comment type="subunit">
    <text evidence="1">Component of the SCF-type E3 ligase complex.</text>
</comment>
<dbReference type="Pfam" id="PF12937">
    <property type="entry name" value="F-box-like"/>
    <property type="match status" value="1"/>
</dbReference>
<feature type="region of interest" description="Disordered" evidence="2">
    <location>
        <begin position="276"/>
        <end position="299"/>
    </location>
</feature>